<dbReference type="Proteomes" id="UP000010847">
    <property type="component" value="Chromosome"/>
</dbReference>
<dbReference type="InterPro" id="IPR017645">
    <property type="entry name" value="Dnd_assoc_1"/>
</dbReference>
<dbReference type="RefSeq" id="WP_006717297.1">
    <property type="nucleotide sequence ID" value="NZ_CP007032.1"/>
</dbReference>
<evidence type="ECO:0000313" key="2">
    <source>
        <dbReference type="Proteomes" id="UP000010847"/>
    </source>
</evidence>
<dbReference type="STRING" id="871968.DESME_02500"/>
<dbReference type="eggNOG" id="ENOG502Z8KF">
    <property type="taxonomic scope" value="Bacteria"/>
</dbReference>
<evidence type="ECO:0000313" key="1">
    <source>
        <dbReference type="EMBL" id="AHF08426.1"/>
    </source>
</evidence>
<dbReference type="NCBIfam" id="TIGR03236">
    <property type="entry name" value="dnd_assoc_1"/>
    <property type="match status" value="1"/>
</dbReference>
<proteinExistence type="predicted"/>
<gene>
    <name evidence="1" type="ORF">DESME_02500</name>
</gene>
<dbReference type="HOGENOM" id="CLU_046103_0_0_9"/>
<protein>
    <recommendedName>
        <fullName evidence="3">DNA phosphorothioation-dependent restriction protein DptG</fullName>
    </recommendedName>
</protein>
<organism evidence="1 2">
    <name type="scientific">Desulfitobacterium metallireducens DSM 15288</name>
    <dbReference type="NCBI Taxonomy" id="871968"/>
    <lineage>
        <taxon>Bacteria</taxon>
        <taxon>Bacillati</taxon>
        <taxon>Bacillota</taxon>
        <taxon>Clostridia</taxon>
        <taxon>Eubacteriales</taxon>
        <taxon>Desulfitobacteriaceae</taxon>
        <taxon>Desulfitobacterium</taxon>
    </lineage>
</organism>
<sequence>MNIRLDFDGIKRDFKFNNQIEVGEFGLRHNTGEKIKILPYKTKVPSVDDLTQFSGISGAFSRLLLDLKGINDFNVKQIADKIFLKVYFDQEADKSWFLDILEELFLYRSEVEIFHPLLFNYLPLRSIHQSQIAKFLYDVLVDPKTKDKVKAAYSGEPENVLMKLMLDSLPNLESMENTEVQYVSFLPYISNLFNEDLLFMISDNSFFVRDFEKLLDYYYFFYVSQLALRFDKMFEVEVPEPVPIYFNLDWEKTSKIRTSYIGGWVYLKPKIYSLFSHTITLEFLNHVFGSEKSLTYASIYEVIHTMSDSERDNFEQDVKCLLDLYKAQVQDVNWKDFSVSRKYDEPILSEIFNLQRAIEFQFTASGRKGVPLKYADWFEKYAEAHFLKKRGPLGYTLNITQDFLIFFIRLSIKDQPKIKLKQLYEEFEKRGLFLDRDSKEHIIKLLEKLNLLEKKSDSGDAQYVKSIL</sequence>
<dbReference type="EMBL" id="CP007032">
    <property type="protein sequence ID" value="AHF08426.1"/>
    <property type="molecule type" value="Genomic_DNA"/>
</dbReference>
<accession>W0EH81</accession>
<dbReference type="OrthoDB" id="2590988at2"/>
<evidence type="ECO:0008006" key="3">
    <source>
        <dbReference type="Google" id="ProtNLM"/>
    </source>
</evidence>
<keyword evidence="2" id="KW-1185">Reference proteome</keyword>
<dbReference type="REBASE" id="384419">
    <property type="entry name" value="Dme15288DptGP"/>
</dbReference>
<reference evidence="1 2" key="1">
    <citation type="submission" date="2013-12" db="EMBL/GenBank/DDBJ databases">
        <authorList>
            <consortium name="DOE Joint Genome Institute"/>
            <person name="Smidt H."/>
            <person name="Huntemann M."/>
            <person name="Han J."/>
            <person name="Chen A."/>
            <person name="Kyrpides N."/>
            <person name="Mavromatis K."/>
            <person name="Markowitz V."/>
            <person name="Palaniappan K."/>
            <person name="Ivanova N."/>
            <person name="Schaumberg A."/>
            <person name="Pati A."/>
            <person name="Liolios K."/>
            <person name="Nordberg H.P."/>
            <person name="Cantor M.N."/>
            <person name="Hua S.X."/>
            <person name="Woyke T."/>
        </authorList>
    </citation>
    <scope>NUCLEOTIDE SEQUENCE [LARGE SCALE GENOMIC DNA]</scope>
    <source>
        <strain evidence="2">DSM 15288</strain>
    </source>
</reference>
<name>W0EH81_9FIRM</name>
<dbReference type="KEGG" id="dmt:DESME_02500"/>
<dbReference type="AlphaFoldDB" id="W0EH81"/>